<dbReference type="GO" id="GO:0004798">
    <property type="term" value="F:dTMP kinase activity"/>
    <property type="evidence" value="ECO:0007669"/>
    <property type="project" value="UniProtKB-UniRule"/>
</dbReference>
<dbReference type="FunFam" id="3.40.50.300:FF:000225">
    <property type="entry name" value="Thymidylate kinase"/>
    <property type="match status" value="1"/>
</dbReference>
<evidence type="ECO:0000256" key="3">
    <source>
        <dbReference type="ARBA" id="ARBA00017144"/>
    </source>
</evidence>
<evidence type="ECO:0000256" key="11">
    <source>
        <dbReference type="ARBA" id="ARBA00057735"/>
    </source>
</evidence>
<dbReference type="PANTHER" id="PTHR10344:SF4">
    <property type="entry name" value="UMP-CMP KINASE 2, MITOCHONDRIAL"/>
    <property type="match status" value="1"/>
</dbReference>
<comment type="caution">
    <text evidence="14">The sequence shown here is derived from an EMBL/GenBank/DDBJ whole genome shotgun (WGS) entry which is preliminary data.</text>
</comment>
<dbReference type="RefSeq" id="WP_169626363.1">
    <property type="nucleotide sequence ID" value="NZ_JABBNT010000005.1"/>
</dbReference>
<comment type="function">
    <text evidence="11 12">Phosphorylation of dTMP to form dTDP in both de novo and salvage pathways of dTTP synthesis.</text>
</comment>
<dbReference type="SUPFAM" id="SSF52540">
    <property type="entry name" value="P-loop containing nucleoside triphosphate hydrolases"/>
    <property type="match status" value="1"/>
</dbReference>
<dbReference type="GO" id="GO:0006227">
    <property type="term" value="P:dUDP biosynthetic process"/>
    <property type="evidence" value="ECO:0007669"/>
    <property type="project" value="TreeGrafter"/>
</dbReference>
<feature type="binding site" evidence="12">
    <location>
        <begin position="17"/>
        <end position="24"/>
    </location>
    <ligand>
        <name>ATP</name>
        <dbReference type="ChEBI" id="CHEBI:30616"/>
    </ligand>
</feature>
<dbReference type="HAMAP" id="MF_00165">
    <property type="entry name" value="Thymidylate_kinase"/>
    <property type="match status" value="1"/>
</dbReference>
<feature type="domain" description="Thymidylate kinase-like" evidence="13">
    <location>
        <begin position="15"/>
        <end position="201"/>
    </location>
</feature>
<keyword evidence="8 12" id="KW-0067">ATP-binding</keyword>
<evidence type="ECO:0000256" key="10">
    <source>
        <dbReference type="ARBA" id="ARBA00048743"/>
    </source>
</evidence>
<evidence type="ECO:0000259" key="13">
    <source>
        <dbReference type="Pfam" id="PF02223"/>
    </source>
</evidence>
<comment type="similarity">
    <text evidence="1 12">Belongs to the thymidylate kinase family.</text>
</comment>
<dbReference type="GO" id="GO:0005524">
    <property type="term" value="F:ATP binding"/>
    <property type="evidence" value="ECO:0007669"/>
    <property type="project" value="UniProtKB-UniRule"/>
</dbReference>
<keyword evidence="7 12" id="KW-0418">Kinase</keyword>
<sequence length="217" mass="23742">MTAQTSARRGRFITLEGGEGAGKTTQIQRLAEALAAAGIEVMTTREPGGTPGADAVRALVVTGDGDRWDSVSEALLMYTARRDHVLRRIRPALEAGTWVICDRFSDSTMAYQGYARGLGRDWVERLDTLVLEGFKPDLSLFFDMPVEEGLKRAGARGGPDRFESLGLEFHETLRKAFLDIAGREPDRIAVIDALGTPETVTARLMDVVTQRFPEVAS</sequence>
<evidence type="ECO:0000256" key="8">
    <source>
        <dbReference type="ARBA" id="ARBA00022840"/>
    </source>
</evidence>
<keyword evidence="4 12" id="KW-0808">Transferase</keyword>
<proteinExistence type="inferred from homology"/>
<reference evidence="14 15" key="1">
    <citation type="submission" date="2020-04" db="EMBL/GenBank/DDBJ databases">
        <title>Rhodospirillaceae bacterium KN72 isolated from deep sea.</title>
        <authorList>
            <person name="Zhang D.-C."/>
        </authorList>
    </citation>
    <scope>NUCLEOTIDE SEQUENCE [LARGE SCALE GENOMIC DNA]</scope>
    <source>
        <strain evidence="14 15">KN72</strain>
    </source>
</reference>
<dbReference type="InterPro" id="IPR027417">
    <property type="entry name" value="P-loop_NTPase"/>
</dbReference>
<evidence type="ECO:0000256" key="9">
    <source>
        <dbReference type="ARBA" id="ARBA00029962"/>
    </source>
</evidence>
<dbReference type="GO" id="GO:0006235">
    <property type="term" value="P:dTTP biosynthetic process"/>
    <property type="evidence" value="ECO:0007669"/>
    <property type="project" value="UniProtKB-UniRule"/>
</dbReference>
<evidence type="ECO:0000313" key="14">
    <source>
        <dbReference type="EMBL" id="NMM45963.1"/>
    </source>
</evidence>
<keyword evidence="5 12" id="KW-0545">Nucleotide biosynthesis</keyword>
<dbReference type="Pfam" id="PF02223">
    <property type="entry name" value="Thymidylate_kin"/>
    <property type="match status" value="1"/>
</dbReference>
<dbReference type="EMBL" id="JABBNT010000005">
    <property type="protein sequence ID" value="NMM45963.1"/>
    <property type="molecule type" value="Genomic_DNA"/>
</dbReference>
<dbReference type="InterPro" id="IPR018095">
    <property type="entry name" value="Thymidylate_kin_CS"/>
</dbReference>
<dbReference type="Proteomes" id="UP000539372">
    <property type="component" value="Unassembled WGS sequence"/>
</dbReference>
<protein>
    <recommendedName>
        <fullName evidence="3 12">Thymidylate kinase</fullName>
        <ecNumber evidence="2 12">2.7.4.9</ecNumber>
    </recommendedName>
    <alternativeName>
        <fullName evidence="9 12">dTMP kinase</fullName>
    </alternativeName>
</protein>
<keyword evidence="15" id="KW-1185">Reference proteome</keyword>
<name>A0A7Y0E2H1_9PROT</name>
<comment type="catalytic activity">
    <reaction evidence="10 12">
        <text>dTMP + ATP = dTDP + ADP</text>
        <dbReference type="Rhea" id="RHEA:13517"/>
        <dbReference type="ChEBI" id="CHEBI:30616"/>
        <dbReference type="ChEBI" id="CHEBI:58369"/>
        <dbReference type="ChEBI" id="CHEBI:63528"/>
        <dbReference type="ChEBI" id="CHEBI:456216"/>
        <dbReference type="EC" id="2.7.4.9"/>
    </reaction>
</comment>
<dbReference type="InterPro" id="IPR018094">
    <property type="entry name" value="Thymidylate_kinase"/>
</dbReference>
<dbReference type="Gene3D" id="3.40.50.300">
    <property type="entry name" value="P-loop containing nucleotide triphosphate hydrolases"/>
    <property type="match status" value="1"/>
</dbReference>
<evidence type="ECO:0000256" key="7">
    <source>
        <dbReference type="ARBA" id="ARBA00022777"/>
    </source>
</evidence>
<dbReference type="EC" id="2.7.4.9" evidence="2 12"/>
<evidence type="ECO:0000256" key="6">
    <source>
        <dbReference type="ARBA" id="ARBA00022741"/>
    </source>
</evidence>
<dbReference type="CDD" id="cd01672">
    <property type="entry name" value="TMPK"/>
    <property type="match status" value="1"/>
</dbReference>
<dbReference type="InterPro" id="IPR039430">
    <property type="entry name" value="Thymidylate_kin-like_dom"/>
</dbReference>
<keyword evidence="6 12" id="KW-0547">Nucleotide-binding</keyword>
<organism evidence="14 15">
    <name type="scientific">Pacificispira spongiicola</name>
    <dbReference type="NCBI Taxonomy" id="2729598"/>
    <lineage>
        <taxon>Bacteria</taxon>
        <taxon>Pseudomonadati</taxon>
        <taxon>Pseudomonadota</taxon>
        <taxon>Alphaproteobacteria</taxon>
        <taxon>Rhodospirillales</taxon>
        <taxon>Rhodospirillaceae</taxon>
        <taxon>Pacificispira</taxon>
    </lineage>
</organism>
<evidence type="ECO:0000256" key="5">
    <source>
        <dbReference type="ARBA" id="ARBA00022727"/>
    </source>
</evidence>
<accession>A0A7Y0E2H1</accession>
<dbReference type="GO" id="GO:0005829">
    <property type="term" value="C:cytosol"/>
    <property type="evidence" value="ECO:0007669"/>
    <property type="project" value="TreeGrafter"/>
</dbReference>
<evidence type="ECO:0000256" key="1">
    <source>
        <dbReference type="ARBA" id="ARBA00009776"/>
    </source>
</evidence>
<dbReference type="PANTHER" id="PTHR10344">
    <property type="entry name" value="THYMIDYLATE KINASE"/>
    <property type="match status" value="1"/>
</dbReference>
<dbReference type="NCBIfam" id="TIGR00041">
    <property type="entry name" value="DTMP_kinase"/>
    <property type="match status" value="1"/>
</dbReference>
<evidence type="ECO:0000313" key="15">
    <source>
        <dbReference type="Proteomes" id="UP000539372"/>
    </source>
</evidence>
<dbReference type="AlphaFoldDB" id="A0A7Y0E2H1"/>
<evidence type="ECO:0000256" key="12">
    <source>
        <dbReference type="HAMAP-Rule" id="MF_00165"/>
    </source>
</evidence>
<evidence type="ECO:0000256" key="4">
    <source>
        <dbReference type="ARBA" id="ARBA00022679"/>
    </source>
</evidence>
<dbReference type="GO" id="GO:0006233">
    <property type="term" value="P:dTDP biosynthetic process"/>
    <property type="evidence" value="ECO:0007669"/>
    <property type="project" value="InterPro"/>
</dbReference>
<dbReference type="PROSITE" id="PS01331">
    <property type="entry name" value="THYMIDYLATE_KINASE"/>
    <property type="match status" value="1"/>
</dbReference>
<gene>
    <name evidence="12" type="primary">tmk</name>
    <name evidence="14" type="ORF">HH303_15810</name>
</gene>
<evidence type="ECO:0000256" key="2">
    <source>
        <dbReference type="ARBA" id="ARBA00012980"/>
    </source>
</evidence>